<dbReference type="EMBL" id="JMSN01000008">
    <property type="protein sequence ID" value="KDN52644.1"/>
    <property type="molecule type" value="Genomic_DNA"/>
</dbReference>
<protein>
    <submittedName>
        <fullName evidence="2">Uncharacterized protein</fullName>
    </submittedName>
</protein>
<dbReference type="RefSeq" id="XP_013245483.1">
    <property type="nucleotide sequence ID" value="XM_013390029.1"/>
</dbReference>
<dbReference type="Proteomes" id="UP000027361">
    <property type="component" value="Unassembled WGS sequence"/>
</dbReference>
<gene>
    <name evidence="2" type="ORF">K437DRAFT_254047</name>
</gene>
<proteinExistence type="predicted"/>
<comment type="caution">
    <text evidence="2">The sequence shown here is derived from an EMBL/GenBank/DDBJ whole genome shotgun (WGS) entry which is preliminary data.</text>
</comment>
<keyword evidence="3" id="KW-1185">Reference proteome</keyword>
<sequence>MDLTRWVGRNPCSPTKAQSWLVQCLVLPRSRAHTCSRPAPHSAPPRGPAPRVPTVRERG</sequence>
<reference evidence="2 3" key="1">
    <citation type="submission" date="2014-05" db="EMBL/GenBank/DDBJ databases">
        <title>Draft genome sequence of a rare smut relative, Tilletiaria anomala UBC 951.</title>
        <authorList>
            <consortium name="DOE Joint Genome Institute"/>
            <person name="Toome M."/>
            <person name="Kuo A."/>
            <person name="Henrissat B."/>
            <person name="Lipzen A."/>
            <person name="Tritt A."/>
            <person name="Yoshinaga Y."/>
            <person name="Zane M."/>
            <person name="Barry K."/>
            <person name="Grigoriev I.V."/>
            <person name="Spatafora J.W."/>
            <person name="Aimea M.C."/>
        </authorList>
    </citation>
    <scope>NUCLEOTIDE SEQUENCE [LARGE SCALE GENOMIC DNA]</scope>
    <source>
        <strain evidence="2 3">UBC 951</strain>
    </source>
</reference>
<evidence type="ECO:0000313" key="3">
    <source>
        <dbReference type="Proteomes" id="UP000027361"/>
    </source>
</evidence>
<accession>A0A066WNR3</accession>
<dbReference type="HOGENOM" id="CLU_2962538_0_0_1"/>
<feature type="region of interest" description="Disordered" evidence="1">
    <location>
        <begin position="33"/>
        <end position="59"/>
    </location>
</feature>
<dbReference type="GeneID" id="25263752"/>
<organism evidence="2 3">
    <name type="scientific">Tilletiaria anomala (strain ATCC 24038 / CBS 436.72 / UBC 951)</name>
    <dbReference type="NCBI Taxonomy" id="1037660"/>
    <lineage>
        <taxon>Eukaryota</taxon>
        <taxon>Fungi</taxon>
        <taxon>Dikarya</taxon>
        <taxon>Basidiomycota</taxon>
        <taxon>Ustilaginomycotina</taxon>
        <taxon>Exobasidiomycetes</taxon>
        <taxon>Georgefischeriales</taxon>
        <taxon>Tilletiariaceae</taxon>
        <taxon>Tilletiaria</taxon>
    </lineage>
</organism>
<name>A0A066WNR3_TILAU</name>
<evidence type="ECO:0000313" key="2">
    <source>
        <dbReference type="EMBL" id="KDN52644.1"/>
    </source>
</evidence>
<evidence type="ECO:0000256" key="1">
    <source>
        <dbReference type="SAM" id="MobiDB-lite"/>
    </source>
</evidence>
<dbReference type="AlphaFoldDB" id="A0A066WNR3"/>
<dbReference type="InParanoid" id="A0A066WNR3"/>
<feature type="compositionally biased region" description="Pro residues" evidence="1">
    <location>
        <begin position="41"/>
        <end position="51"/>
    </location>
</feature>